<keyword evidence="3" id="KW-0274">FAD</keyword>
<dbReference type="Pfam" id="PF00743">
    <property type="entry name" value="FMO-like"/>
    <property type="match status" value="1"/>
</dbReference>
<organism evidence="6 7">
    <name type="scientific">Pyricularia grisea</name>
    <name type="common">Crabgrass-specific blast fungus</name>
    <name type="synonym">Magnaporthe grisea</name>
    <dbReference type="NCBI Taxonomy" id="148305"/>
    <lineage>
        <taxon>Eukaryota</taxon>
        <taxon>Fungi</taxon>
        <taxon>Dikarya</taxon>
        <taxon>Ascomycota</taxon>
        <taxon>Pezizomycotina</taxon>
        <taxon>Sordariomycetes</taxon>
        <taxon>Sordariomycetidae</taxon>
        <taxon>Magnaporthales</taxon>
        <taxon>Pyriculariaceae</taxon>
        <taxon>Pyricularia</taxon>
    </lineage>
</organism>
<keyword evidence="6" id="KW-1185">Reference proteome</keyword>
<reference evidence="7" key="2">
    <citation type="submission" date="2019-10" db="EMBL/GenBank/DDBJ databases">
        <authorList>
            <consortium name="NCBI Genome Project"/>
        </authorList>
    </citation>
    <scope>NUCLEOTIDE SEQUENCE</scope>
    <source>
        <strain evidence="7">NI907</strain>
    </source>
</reference>
<dbReference type="GO" id="GO:0050661">
    <property type="term" value="F:NADP binding"/>
    <property type="evidence" value="ECO:0007669"/>
    <property type="project" value="InterPro"/>
</dbReference>
<feature type="compositionally biased region" description="Low complexity" evidence="5">
    <location>
        <begin position="64"/>
        <end position="74"/>
    </location>
</feature>
<keyword evidence="4" id="KW-0560">Oxidoreductase</keyword>
<proteinExistence type="inferred from homology"/>
<dbReference type="InterPro" id="IPR051209">
    <property type="entry name" value="FAD-bind_Monooxygenase_sf"/>
</dbReference>
<dbReference type="Proteomes" id="UP000515153">
    <property type="component" value="Chromosome V"/>
</dbReference>
<gene>
    <name evidence="7" type="ORF">PgNI_11534</name>
</gene>
<dbReference type="InterPro" id="IPR020946">
    <property type="entry name" value="Flavin_mOase-like"/>
</dbReference>
<dbReference type="PANTHER" id="PTHR42877">
    <property type="entry name" value="L-ORNITHINE N(5)-MONOOXYGENASE-RELATED"/>
    <property type="match status" value="1"/>
</dbReference>
<dbReference type="RefSeq" id="XP_030976430.1">
    <property type="nucleotide sequence ID" value="XM_031131500.1"/>
</dbReference>
<reference evidence="6 7" key="1">
    <citation type="journal article" date="2019" name="Mol. Biol. Evol.">
        <title>Blast fungal genomes show frequent chromosomal changes, gene gains and losses, and effector gene turnover.</title>
        <authorList>
            <person name="Gomez Luciano L.B."/>
            <person name="Jason Tsai I."/>
            <person name="Chuma I."/>
            <person name="Tosa Y."/>
            <person name="Chen Y.H."/>
            <person name="Li J.Y."/>
            <person name="Li M.Y."/>
            <person name="Jade Lu M.Y."/>
            <person name="Nakayashiki H."/>
            <person name="Li W.H."/>
        </authorList>
    </citation>
    <scope>NUCLEOTIDE SEQUENCE [LARGE SCALE GENOMIC DNA]</scope>
    <source>
        <strain evidence="6 7">NI907</strain>
    </source>
</reference>
<evidence type="ECO:0008006" key="8">
    <source>
        <dbReference type="Google" id="ProtNLM"/>
    </source>
</evidence>
<comment type="similarity">
    <text evidence="1">Belongs to the FAD-binding monooxygenase family.</text>
</comment>
<dbReference type="PANTHER" id="PTHR42877:SF2">
    <property type="entry name" value="FAD_NAD(P)-BINDING DOMAIN-CONTAINING PROTEIN"/>
    <property type="match status" value="1"/>
</dbReference>
<dbReference type="SUPFAM" id="SSF51905">
    <property type="entry name" value="FAD/NAD(P)-binding domain"/>
    <property type="match status" value="3"/>
</dbReference>
<evidence type="ECO:0000256" key="5">
    <source>
        <dbReference type="SAM" id="MobiDB-lite"/>
    </source>
</evidence>
<dbReference type="GO" id="GO:0004499">
    <property type="term" value="F:N,N-dimethylaniline monooxygenase activity"/>
    <property type="evidence" value="ECO:0007669"/>
    <property type="project" value="InterPro"/>
</dbReference>
<evidence type="ECO:0000256" key="4">
    <source>
        <dbReference type="ARBA" id="ARBA00023002"/>
    </source>
</evidence>
<feature type="compositionally biased region" description="Low complexity" evidence="5">
    <location>
        <begin position="22"/>
        <end position="44"/>
    </location>
</feature>
<evidence type="ECO:0000256" key="2">
    <source>
        <dbReference type="ARBA" id="ARBA00022630"/>
    </source>
</evidence>
<evidence type="ECO:0000313" key="7">
    <source>
        <dbReference type="RefSeq" id="XP_030976430.1"/>
    </source>
</evidence>
<reference evidence="7" key="3">
    <citation type="submission" date="2025-08" db="UniProtKB">
        <authorList>
            <consortium name="RefSeq"/>
        </authorList>
    </citation>
    <scope>IDENTIFICATION</scope>
    <source>
        <strain evidence="7">NI907</strain>
    </source>
</reference>
<evidence type="ECO:0000256" key="3">
    <source>
        <dbReference type="ARBA" id="ARBA00022827"/>
    </source>
</evidence>
<dbReference type="GO" id="GO:0050660">
    <property type="term" value="F:flavin adenine dinucleotide binding"/>
    <property type="evidence" value="ECO:0007669"/>
    <property type="project" value="InterPro"/>
</dbReference>
<evidence type="ECO:0000313" key="6">
    <source>
        <dbReference type="Proteomes" id="UP000515153"/>
    </source>
</evidence>
<name>A0A6P8ANF4_PYRGI</name>
<feature type="compositionally biased region" description="Polar residues" evidence="5">
    <location>
        <begin position="45"/>
        <end position="63"/>
    </location>
</feature>
<feature type="region of interest" description="Disordered" evidence="5">
    <location>
        <begin position="1"/>
        <end position="79"/>
    </location>
</feature>
<evidence type="ECO:0000256" key="1">
    <source>
        <dbReference type="ARBA" id="ARBA00010139"/>
    </source>
</evidence>
<protein>
    <recommendedName>
        <fullName evidence="8">FAD/NAD(P)-binding domain-containing protein</fullName>
    </recommendedName>
</protein>
<dbReference type="AlphaFoldDB" id="A0A6P8ANF4"/>
<sequence>MTIMVDSPKGKAPEQLTPILATTETPQPTNTTTTPPHATDTTKPLTPTISNPNPPKATTSQQHDATTPDAAADPFTLNNDHAYTPRKKLRVVTIGAGFSGLLMAHKFQHRFREMRELVQHTIFEALPEVGGTWLVNNYPGVQCDVPAHIYAFPFDPNPNWDRFYASGADILAYIKATVKKWGLDKDLHLNTRVVGARWLEDQGQWRLTVSHAGVERDEYCDVLVSGQGVLVHENWPKIPGLHGEGAVFKGHITHSARWDHGYDYSNKRIAVIGNGASGIQIMPQMAKLPGTTVTNFIRGPSWVYYRAPPSKHLGREMEDLNPQYTEEEKASFQDPEKHLRHRKNIITTTNKSFYVLIKGENNKAAMEAAAAQMAEKLNHDKRLCEMLIPKYEMGCKRITPGPGYLESFSKSNVHLTNSPVAKVTENAIVTADGQVHEVDVIICATGFDVSHCPRYPIFGLDQSVDLATQWKDSPDSYLSVAVPNYPNFFLFMGPRCLGGAGSLVESLNWTGDYIAKWVRKMATEDIKYIHPKLDKTLDYMRYGDEIHKRLVWSGGCSSWYKRGTKDGRVTALFGGGVQLFLRLLSEIRAEDFEIVYRTKNPWRFLGNGFLEWEFQDGVDLSWYVEKAEIMDGEVSRDVDGPPVTKWVRTQG</sequence>
<keyword evidence="2" id="KW-0285">Flavoprotein</keyword>
<dbReference type="InterPro" id="IPR036188">
    <property type="entry name" value="FAD/NAD-bd_sf"/>
</dbReference>
<dbReference type="KEGG" id="pgri:PgNI_11534"/>
<accession>A0A6P8ANF4</accession>
<dbReference type="GeneID" id="41966405"/>
<dbReference type="Gene3D" id="3.50.50.60">
    <property type="entry name" value="FAD/NAD(P)-binding domain"/>
    <property type="match status" value="2"/>
</dbReference>